<protein>
    <submittedName>
        <fullName evidence="1">Uncharacterized protein</fullName>
    </submittedName>
</protein>
<keyword evidence="2" id="KW-1185">Reference proteome</keyword>
<sequence>MTLLLFCVAGAQDRLVALRLANTPIEAESVAGYDHLGAVYYTRDNVFHKDFSGQSLEYKNLSLGKIRRIDLQNPLKIMLFYEDFNTVITLDNQLNETLKISFSNIAEPLVVSAAGMASQNRFWIYDSVRQQLGLFDYLKNDAVFIAPPLAGTIRAYDTGFNFFQWIDDQGNWYTCDVYGKVQHLGKVPESDQFSFAGPQTIVYADGGRLYLYDAGKSKKYLIENIDKSSQSFFLKDQILSIFTGSEIINYKISLP</sequence>
<dbReference type="KEGG" id="fmg:HYN48_05770"/>
<name>A0A2S0REA9_9FLAO</name>
<evidence type="ECO:0000313" key="2">
    <source>
        <dbReference type="Proteomes" id="UP000244193"/>
    </source>
</evidence>
<gene>
    <name evidence="1" type="ORF">HYN48_05770</name>
</gene>
<evidence type="ECO:0000313" key="1">
    <source>
        <dbReference type="EMBL" id="AWA29630.1"/>
    </source>
</evidence>
<dbReference type="Proteomes" id="UP000244193">
    <property type="component" value="Chromosome"/>
</dbReference>
<dbReference type="EMBL" id="CP028811">
    <property type="protein sequence ID" value="AWA29630.1"/>
    <property type="molecule type" value="Genomic_DNA"/>
</dbReference>
<organism evidence="1 2">
    <name type="scientific">Flavobacterium magnum</name>
    <dbReference type="NCBI Taxonomy" id="2162713"/>
    <lineage>
        <taxon>Bacteria</taxon>
        <taxon>Pseudomonadati</taxon>
        <taxon>Bacteroidota</taxon>
        <taxon>Flavobacteriia</taxon>
        <taxon>Flavobacteriales</taxon>
        <taxon>Flavobacteriaceae</taxon>
        <taxon>Flavobacterium</taxon>
    </lineage>
</organism>
<reference evidence="1 2" key="1">
    <citation type="submission" date="2018-04" db="EMBL/GenBank/DDBJ databases">
        <title>Genome sequencing of Flavobacterium sp. HYN0048.</title>
        <authorList>
            <person name="Yi H."/>
            <person name="Baek C."/>
        </authorList>
    </citation>
    <scope>NUCLEOTIDE SEQUENCE [LARGE SCALE GENOMIC DNA]</scope>
    <source>
        <strain evidence="1 2">HYN0048</strain>
    </source>
</reference>
<accession>A0A2S0REA9</accession>
<proteinExistence type="predicted"/>
<dbReference type="AlphaFoldDB" id="A0A2S0REA9"/>